<proteinExistence type="predicted"/>
<gene>
    <name evidence="4" type="ORF">LMG18091_04098</name>
</gene>
<dbReference type="InterPro" id="IPR017732">
    <property type="entry name" value="T4/T6SS_DotU"/>
</dbReference>
<feature type="region of interest" description="Disordered" evidence="1">
    <location>
        <begin position="1"/>
        <end position="36"/>
    </location>
</feature>
<evidence type="ECO:0000256" key="2">
    <source>
        <dbReference type="SAM" id="Phobius"/>
    </source>
</evidence>
<dbReference type="PANTHER" id="PTHR38033:SF1">
    <property type="entry name" value="DOTU FAMILY TYPE IV_VI SECRETION SYSTEM PROTEIN"/>
    <property type="match status" value="1"/>
</dbReference>
<accession>A0AAD2EUX4</accession>
<evidence type="ECO:0000313" key="5">
    <source>
        <dbReference type="Proteomes" id="UP001189915"/>
    </source>
</evidence>
<evidence type="ECO:0000256" key="1">
    <source>
        <dbReference type="SAM" id="MobiDB-lite"/>
    </source>
</evidence>
<dbReference type="PANTHER" id="PTHR38033">
    <property type="entry name" value="MEMBRANE PROTEIN-RELATED"/>
    <property type="match status" value="1"/>
</dbReference>
<organism evidence="4 5">
    <name type="scientific">Ralstonia wenshanensis</name>
    <dbReference type="NCBI Taxonomy" id="2842456"/>
    <lineage>
        <taxon>Bacteria</taxon>
        <taxon>Pseudomonadati</taxon>
        <taxon>Pseudomonadota</taxon>
        <taxon>Betaproteobacteria</taxon>
        <taxon>Burkholderiales</taxon>
        <taxon>Burkholderiaceae</taxon>
        <taxon>Ralstonia</taxon>
    </lineage>
</organism>
<keyword evidence="2" id="KW-1133">Transmembrane helix</keyword>
<evidence type="ECO:0000259" key="3">
    <source>
        <dbReference type="Pfam" id="PF09850"/>
    </source>
</evidence>
<dbReference type="Proteomes" id="UP001189915">
    <property type="component" value="Unassembled WGS sequence"/>
</dbReference>
<dbReference type="Gene3D" id="1.25.40.590">
    <property type="entry name" value="Type IV / VI secretion system, DotU"/>
    <property type="match status" value="1"/>
</dbReference>
<feature type="region of interest" description="Disordered" evidence="1">
    <location>
        <begin position="315"/>
        <end position="335"/>
    </location>
</feature>
<dbReference type="AlphaFoldDB" id="A0AAD2EUX4"/>
<name>A0AAD2EUX4_9RALS</name>
<dbReference type="EMBL" id="CATWAF010000006">
    <property type="protein sequence ID" value="CAJ0704101.1"/>
    <property type="molecule type" value="Genomic_DNA"/>
</dbReference>
<protein>
    <recommendedName>
        <fullName evidence="3">Type IV / VI secretion system DotU domain-containing protein</fullName>
    </recommendedName>
</protein>
<dbReference type="RefSeq" id="WP_316871250.1">
    <property type="nucleotide sequence ID" value="NZ_CATWAF010000006.1"/>
</dbReference>
<keyword evidence="2" id="KW-0472">Membrane</keyword>
<sequence length="335" mass="37322">MAKRPHAKKAPVWLTERSAKPCKPRTESTQKATAPEETVTDVKGAIHGTDAQPIKVDGHSEADLQRMLERIRQMGHPWGMRIAGSRLLRAVADLSTLKHLRRGQVEHLRARLVMEIQTFEKLCHQAGFDRNHIVGASYCLCAALDEAAHHTPWGGGGKDAIGTWSLHSLTAQFHGNRDGGTQVYQLLGRLVEDPDANLPLIHLVYIIMSLGFMGSYRQKQNGDREHHLLREKLHAIVQSRVGPVARELSASLHVASERNLKPMRSIPVWMTALAGLAIIAGTYAYFEFRLNEAHEAALKTLENVNQMVTAPPLPALDVQKFRPNGEPDHQPPRNR</sequence>
<feature type="compositionally biased region" description="Basic and acidic residues" evidence="1">
    <location>
        <begin position="319"/>
        <end position="335"/>
    </location>
</feature>
<dbReference type="NCBIfam" id="NF038228">
    <property type="entry name" value="IcmH_DotU_IVB"/>
    <property type="match status" value="1"/>
</dbReference>
<dbReference type="NCBIfam" id="TIGR03349">
    <property type="entry name" value="IV_VI_DotU"/>
    <property type="match status" value="1"/>
</dbReference>
<keyword evidence="2" id="KW-0812">Transmembrane</keyword>
<dbReference type="Pfam" id="PF09850">
    <property type="entry name" value="DotU"/>
    <property type="match status" value="1"/>
</dbReference>
<feature type="transmembrane region" description="Helical" evidence="2">
    <location>
        <begin position="266"/>
        <end position="286"/>
    </location>
</feature>
<reference evidence="4 5" key="1">
    <citation type="submission" date="2023-07" db="EMBL/GenBank/DDBJ databases">
        <authorList>
            <person name="Peeters C."/>
        </authorList>
    </citation>
    <scope>NUCLEOTIDE SEQUENCE [LARGE SCALE GENOMIC DNA]</scope>
    <source>
        <strain evidence="4 5">LMG 18091</strain>
    </source>
</reference>
<evidence type="ECO:0000313" key="4">
    <source>
        <dbReference type="EMBL" id="CAJ0704101.1"/>
    </source>
</evidence>
<feature type="domain" description="Type IV / VI secretion system DotU" evidence="3">
    <location>
        <begin position="85"/>
        <end position="288"/>
    </location>
</feature>
<keyword evidence="5" id="KW-1185">Reference proteome</keyword>
<dbReference type="InterPro" id="IPR038522">
    <property type="entry name" value="T4/T6SS_DotU_sf"/>
</dbReference>
<comment type="caution">
    <text evidence="4">The sequence shown here is derived from an EMBL/GenBank/DDBJ whole genome shotgun (WGS) entry which is preliminary data.</text>
</comment>